<feature type="transmembrane region" description="Helical" evidence="2">
    <location>
        <begin position="29"/>
        <end position="55"/>
    </location>
</feature>
<feature type="transmembrane region" description="Helical" evidence="2">
    <location>
        <begin position="100"/>
        <end position="118"/>
    </location>
</feature>
<protein>
    <recommendedName>
        <fullName evidence="5">DUF4407 domain-containing protein</fullName>
    </recommendedName>
</protein>
<dbReference type="AlphaFoldDB" id="H8KSK0"/>
<keyword evidence="2" id="KW-0812">Transmembrane</keyword>
<feature type="transmembrane region" description="Helical" evidence="2">
    <location>
        <begin position="61"/>
        <end position="79"/>
    </location>
</feature>
<keyword evidence="1" id="KW-0175">Coiled coil</keyword>
<proteinExistence type="predicted"/>
<dbReference type="KEGG" id="scn:Solca_3547"/>
<name>H8KSK0_SOLCM</name>
<keyword evidence="4" id="KW-1185">Reference proteome</keyword>
<evidence type="ECO:0000256" key="2">
    <source>
        <dbReference type="SAM" id="Phobius"/>
    </source>
</evidence>
<evidence type="ECO:0008006" key="5">
    <source>
        <dbReference type="Google" id="ProtNLM"/>
    </source>
</evidence>
<evidence type="ECO:0000313" key="3">
    <source>
        <dbReference type="EMBL" id="AFD08551.1"/>
    </source>
</evidence>
<dbReference type="eggNOG" id="COG4192">
    <property type="taxonomic scope" value="Bacteria"/>
</dbReference>
<dbReference type="Proteomes" id="UP000007590">
    <property type="component" value="Chromosome"/>
</dbReference>
<sequence length="383" mass="43279">MEKLQNFFWFCSGVNKDVLQKHSTEYNKYLSIGATVFFTAVFAALSGGYALWFVFSGSNMAVVYAVVFGMLWGLAIFNLDRYIVSSISKHGSAWKQLLQALPRLILAILVAIVIARPLELKIFDKEIKSKLKENYLSDHKSRIDTINLSFNKKYSIELNKRSVIQKEVDSLDKEIKNLRYVLNQEIFGDRTNQTSGRMGYGPYAKMKENVIIQKENRLASLRAEGIKLDSLIAARKEADGLNRQVILDDKALDSLATLAGFADRNRALAQISVLRNGKDDGSTATAVLFISLLFVAFECLPVIVKLLTTKGPYDEEVFAIESVKMNELIKDAEKSVQVRERLQETAIDLELKKQEVLRTEKSKAETDTGLAEIERWKDEQLSN</sequence>
<organism evidence="3 4">
    <name type="scientific">Solitalea canadensis (strain ATCC 29591 / DSM 3403 / JCM 21819 / LMG 8368 / NBRC 15130 / NCIMB 12057 / USAM 9D)</name>
    <name type="common">Flexibacter canadensis</name>
    <dbReference type="NCBI Taxonomy" id="929556"/>
    <lineage>
        <taxon>Bacteria</taxon>
        <taxon>Pseudomonadati</taxon>
        <taxon>Bacteroidota</taxon>
        <taxon>Sphingobacteriia</taxon>
        <taxon>Sphingobacteriales</taxon>
        <taxon>Sphingobacteriaceae</taxon>
        <taxon>Solitalea</taxon>
    </lineage>
</organism>
<dbReference type="RefSeq" id="WP_014681774.1">
    <property type="nucleotide sequence ID" value="NC_017770.1"/>
</dbReference>
<reference evidence="3" key="1">
    <citation type="submission" date="2012-02" db="EMBL/GenBank/DDBJ databases">
        <title>The complete genome of Solitalea canadensis DSM 3403.</title>
        <authorList>
            <consortium name="US DOE Joint Genome Institute (JGI-PGF)"/>
            <person name="Lucas S."/>
            <person name="Copeland A."/>
            <person name="Lapidus A."/>
            <person name="Glavina del Rio T."/>
            <person name="Dalin E."/>
            <person name="Tice H."/>
            <person name="Bruce D."/>
            <person name="Goodwin L."/>
            <person name="Pitluck S."/>
            <person name="Peters L."/>
            <person name="Ovchinnikova G."/>
            <person name="Lu M."/>
            <person name="Kyrpides N."/>
            <person name="Mavromatis K."/>
            <person name="Ivanova N."/>
            <person name="Brettin T."/>
            <person name="Detter J.C."/>
            <person name="Han C."/>
            <person name="Larimer F."/>
            <person name="Land M."/>
            <person name="Hauser L."/>
            <person name="Markowitz V."/>
            <person name="Cheng J.-F."/>
            <person name="Hugenholtz P."/>
            <person name="Woyke T."/>
            <person name="Wu D."/>
            <person name="Spring S."/>
            <person name="Schroeder M."/>
            <person name="Kopitz M."/>
            <person name="Brambilla E."/>
            <person name="Klenk H.-P."/>
            <person name="Eisen J.A."/>
        </authorList>
    </citation>
    <scope>NUCLEOTIDE SEQUENCE</scope>
    <source>
        <strain evidence="3">DSM 3403</strain>
    </source>
</reference>
<gene>
    <name evidence="3" type="ordered locus">Solca_3547</name>
</gene>
<dbReference type="STRING" id="929556.Solca_3547"/>
<dbReference type="HOGENOM" id="CLU_046542_0_0_10"/>
<feature type="transmembrane region" description="Helical" evidence="2">
    <location>
        <begin position="284"/>
        <end position="304"/>
    </location>
</feature>
<dbReference type="OrthoDB" id="594406at2"/>
<dbReference type="Pfam" id="PF14362">
    <property type="entry name" value="DUF4407"/>
    <property type="match status" value="1"/>
</dbReference>
<dbReference type="EMBL" id="CP003349">
    <property type="protein sequence ID" value="AFD08551.1"/>
    <property type="molecule type" value="Genomic_DNA"/>
</dbReference>
<feature type="coiled-coil region" evidence="1">
    <location>
        <begin position="325"/>
        <end position="359"/>
    </location>
</feature>
<keyword evidence="2" id="KW-0472">Membrane</keyword>
<accession>H8KSK0</accession>
<evidence type="ECO:0000313" key="4">
    <source>
        <dbReference type="Proteomes" id="UP000007590"/>
    </source>
</evidence>
<keyword evidence="2" id="KW-1133">Transmembrane helix</keyword>
<dbReference type="InterPro" id="IPR025519">
    <property type="entry name" value="DUF4407"/>
</dbReference>
<evidence type="ECO:0000256" key="1">
    <source>
        <dbReference type="SAM" id="Coils"/>
    </source>
</evidence>